<feature type="domain" description="HMG box" evidence="3">
    <location>
        <begin position="1219"/>
        <end position="1268"/>
    </location>
</feature>
<evidence type="ECO:0000313" key="4">
    <source>
        <dbReference type="EnsemblMetazoa" id="SMAR006591-PA"/>
    </source>
</evidence>
<keyword evidence="1" id="KW-0539">Nucleus</keyword>
<dbReference type="HOGENOM" id="CLU_261642_0_0_1"/>
<feature type="compositionally biased region" description="Basic and acidic residues" evidence="2">
    <location>
        <begin position="895"/>
        <end position="908"/>
    </location>
</feature>
<dbReference type="Proteomes" id="UP000014500">
    <property type="component" value="Unassembled WGS sequence"/>
</dbReference>
<feature type="compositionally biased region" description="Polar residues" evidence="2">
    <location>
        <begin position="1090"/>
        <end position="1112"/>
    </location>
</feature>
<evidence type="ECO:0000256" key="1">
    <source>
        <dbReference type="PROSITE-ProRule" id="PRU00267"/>
    </source>
</evidence>
<dbReference type="InterPro" id="IPR042477">
    <property type="entry name" value="HMGXB4"/>
</dbReference>
<feature type="DNA-binding region" description="HMG box" evidence="1">
    <location>
        <begin position="1219"/>
        <end position="1268"/>
    </location>
</feature>
<feature type="DNA-binding region" description="HMG box" evidence="1">
    <location>
        <begin position="542"/>
        <end position="597"/>
    </location>
</feature>
<dbReference type="SMART" id="SM00398">
    <property type="entry name" value="HMG"/>
    <property type="match status" value="4"/>
</dbReference>
<dbReference type="CDD" id="cd00084">
    <property type="entry name" value="HMG-box_SF"/>
    <property type="match status" value="3"/>
</dbReference>
<feature type="domain" description="HMG box" evidence="3">
    <location>
        <begin position="1118"/>
        <end position="1177"/>
    </location>
</feature>
<evidence type="ECO:0000313" key="5">
    <source>
        <dbReference type="Proteomes" id="UP000014500"/>
    </source>
</evidence>
<proteinExistence type="predicted"/>
<keyword evidence="1" id="KW-0238">DNA-binding</keyword>
<feature type="region of interest" description="Disordered" evidence="2">
    <location>
        <begin position="323"/>
        <end position="358"/>
    </location>
</feature>
<dbReference type="EnsemblMetazoa" id="SMAR006591-RA">
    <property type="protein sequence ID" value="SMAR006591-PA"/>
    <property type="gene ID" value="SMAR006591"/>
</dbReference>
<feature type="domain" description="HMG box" evidence="3">
    <location>
        <begin position="493"/>
        <end position="539"/>
    </location>
</feature>
<evidence type="ECO:0000256" key="2">
    <source>
        <dbReference type="SAM" id="MobiDB-lite"/>
    </source>
</evidence>
<feature type="region of interest" description="Disordered" evidence="2">
    <location>
        <begin position="1089"/>
        <end position="1116"/>
    </location>
</feature>
<reference evidence="5" key="1">
    <citation type="submission" date="2011-05" db="EMBL/GenBank/DDBJ databases">
        <authorList>
            <person name="Richards S.R."/>
            <person name="Qu J."/>
            <person name="Jiang H."/>
            <person name="Jhangiani S.N."/>
            <person name="Agravi P."/>
            <person name="Goodspeed R."/>
            <person name="Gross S."/>
            <person name="Mandapat C."/>
            <person name="Jackson L."/>
            <person name="Mathew T."/>
            <person name="Pu L."/>
            <person name="Thornton R."/>
            <person name="Saada N."/>
            <person name="Wilczek-Boney K.B."/>
            <person name="Lee S."/>
            <person name="Kovar C."/>
            <person name="Wu Y."/>
            <person name="Scherer S.E."/>
            <person name="Worley K.C."/>
            <person name="Muzny D.M."/>
            <person name="Gibbs R."/>
        </authorList>
    </citation>
    <scope>NUCLEOTIDE SEQUENCE</scope>
    <source>
        <strain evidence="5">Brora</strain>
    </source>
</reference>
<feature type="DNA-binding region" description="HMG box" evidence="1">
    <location>
        <begin position="1118"/>
        <end position="1177"/>
    </location>
</feature>
<feature type="domain" description="HMG box" evidence="3">
    <location>
        <begin position="969"/>
        <end position="1037"/>
    </location>
</feature>
<dbReference type="EMBL" id="AFFK01020423">
    <property type="status" value="NOT_ANNOTATED_CDS"/>
    <property type="molecule type" value="Genomic_DNA"/>
</dbReference>
<name>T1IZB7_STRMM</name>
<dbReference type="GO" id="GO:0003677">
    <property type="term" value="F:DNA binding"/>
    <property type="evidence" value="ECO:0007669"/>
    <property type="project" value="UniProtKB-UniRule"/>
</dbReference>
<dbReference type="PROSITE" id="PS50118">
    <property type="entry name" value="HMG_BOX_2"/>
    <property type="match status" value="5"/>
</dbReference>
<reference evidence="4" key="2">
    <citation type="submission" date="2015-02" db="UniProtKB">
        <authorList>
            <consortium name="EnsemblMetazoa"/>
        </authorList>
    </citation>
    <scope>IDENTIFICATION</scope>
</reference>
<evidence type="ECO:0000259" key="3">
    <source>
        <dbReference type="PROSITE" id="PS50118"/>
    </source>
</evidence>
<feature type="domain" description="HMG box" evidence="3">
    <location>
        <begin position="542"/>
        <end position="597"/>
    </location>
</feature>
<dbReference type="SUPFAM" id="SSF47095">
    <property type="entry name" value="HMG-box"/>
    <property type="match status" value="6"/>
</dbReference>
<dbReference type="InterPro" id="IPR036910">
    <property type="entry name" value="HMG_box_dom_sf"/>
</dbReference>
<protein>
    <recommendedName>
        <fullName evidence="3">HMG box domain-containing protein</fullName>
    </recommendedName>
</protein>
<dbReference type="InterPro" id="IPR009071">
    <property type="entry name" value="HMG_box_dom"/>
</dbReference>
<dbReference type="GO" id="GO:0005634">
    <property type="term" value="C:nucleus"/>
    <property type="evidence" value="ECO:0007669"/>
    <property type="project" value="UniProtKB-UniRule"/>
</dbReference>
<dbReference type="Pfam" id="PF00505">
    <property type="entry name" value="HMG_box"/>
    <property type="match status" value="5"/>
</dbReference>
<feature type="compositionally biased region" description="Basic and acidic residues" evidence="2">
    <location>
        <begin position="34"/>
        <end position="48"/>
    </location>
</feature>
<dbReference type="Gene3D" id="1.10.30.10">
    <property type="entry name" value="High mobility group box domain"/>
    <property type="match status" value="5"/>
</dbReference>
<feature type="DNA-binding region" description="HMG box" evidence="1">
    <location>
        <begin position="493"/>
        <end position="539"/>
    </location>
</feature>
<feature type="DNA-binding region" description="HMG box" evidence="1">
    <location>
        <begin position="969"/>
        <end position="1037"/>
    </location>
</feature>
<feature type="region of interest" description="Disordered" evidence="2">
    <location>
        <begin position="30"/>
        <end position="56"/>
    </location>
</feature>
<feature type="region of interest" description="Disordered" evidence="2">
    <location>
        <begin position="875"/>
        <end position="911"/>
    </location>
</feature>
<dbReference type="PANTHER" id="PTHR46584:SF1">
    <property type="entry name" value="HMG DOMAIN-CONTAINING PROTEIN 4"/>
    <property type="match status" value="1"/>
</dbReference>
<keyword evidence="5" id="KW-1185">Reference proteome</keyword>
<feature type="compositionally biased region" description="Polar residues" evidence="2">
    <location>
        <begin position="876"/>
        <end position="890"/>
    </location>
</feature>
<sequence length="1299" mass="147442">MALSPESMSEISSDTVRIISMEDIQAFGRNLTQQEKRKNVDDAHERGQKQQKIGKSSAGKVDGYLKYTNTVALDSEELIVARDEKGSPIRICSGPMCSSSSVLAMRKAMVLAWVPGYVVYNKTVPNVPNIDESVNDGLDLPVREDEFPIIDKSGIEEESEKTSGLESPVQILPMENESLDVNLGDEHMTDNSELIIAESITNVSSREKEKEPSYDAGIIKIESKPNDELDDIDSCRITATTPSYSQPQSVSQAENEKMFWNVISKLLVPETSKNKHCTERNVTPSPVESLPVSHLTDAYESWDIDVDDELLADRTQLIIGEPLPKVGNSEKSSHGAGEIEIEPNYDSDSSTVLMSTPNSRSNSVCLEDFEDIEIEQNDAFDDSDSASTILMSKPNSRSNSVCLGDTDYIEPNDEYDYLNSSSIMRTSTPHLHPHSDIQFENIKIEPIDEFDDLDSSSVIQCNSVNLAEKEKINKQKVYGGKIKRRCRHPYAKKQPWRAAYYEWCREHRLRINAENPGIAYNEVTKRISAAWKALSEEEKFIKKRRITALNLWCRENKQRIAAEYPEMSGAAIDRYMNNTLWRSLPDKEKSFWRRKVKTLLQTKTLENSGTNGQNLPNDDHDDINSSSIMAEKEKVEKLRKQKVPDGKNKAKTGQSLTGFMLWSSQYGRRTVIQNPDLDFSGFSRRLCEVWQALTFWKRKAKRMLVKTVAIAGGENQPKIKPVEEPLRNQPKTTIYPGMVLLSESLNGISRSGRVRKQSKLMELKEGDRNPICSRTRSSTALANSSASGCIPPLRVTNKSLNELKMKFSLKSPIKILSTNHLMNVESCDVDERDEELEADHTLPEKESICNNQESDFLSEVRVTINTRFRELLSRPDNLSTAPESDQSTLNFPHLMHSESPDVLKKSSHDAGTMETELNDEIDFVDSNSITSTQHSQSNLIASRLRTEHSYAINLAAKENVRKPNVSNGKTEEKKAYILWSRNHRPTIVAENPGLNLNGINYLLGKLWRELAEDEKMYWKLQAYHKKLSAKTVVTNSRGKIIRRGNRMKTKHQMSPYCLSLGAAWQALPEKEKMLWKRRSKRLLAKRLVDSGTSAENEPKTQPLNTQPQTIQHSEMGPRVRRTTAFNVWLRKNKAKIIAENPDLSGAAMYRHVCKVWKKLTDEEKMVWQLQAKQLYVKTLVTSETSGENPSAIEPVNTQLPTVYYTVVEQTEPEDKTERKTGRITPFNAWCRDHRPKIVAENPNLKGNLIYKRLSKEWKALPEEEKMFWKLQVRLSTETLVNSETNEEQIQTAQEATSSA</sequence>
<dbReference type="PANTHER" id="PTHR46584">
    <property type="entry name" value="HMG DOMAIN-CONTAINING PROTEIN 4"/>
    <property type="match status" value="1"/>
</dbReference>
<accession>T1IZB7</accession>
<organism evidence="4 5">
    <name type="scientific">Strigamia maritima</name>
    <name type="common">European centipede</name>
    <name type="synonym">Geophilus maritimus</name>
    <dbReference type="NCBI Taxonomy" id="126957"/>
    <lineage>
        <taxon>Eukaryota</taxon>
        <taxon>Metazoa</taxon>
        <taxon>Ecdysozoa</taxon>
        <taxon>Arthropoda</taxon>
        <taxon>Myriapoda</taxon>
        <taxon>Chilopoda</taxon>
        <taxon>Pleurostigmophora</taxon>
        <taxon>Geophilomorpha</taxon>
        <taxon>Linotaeniidae</taxon>
        <taxon>Strigamia</taxon>
    </lineage>
</organism>
<feature type="compositionally biased region" description="Polar residues" evidence="2">
    <location>
        <begin position="346"/>
        <end position="358"/>
    </location>
</feature>